<dbReference type="InterPro" id="IPR053844">
    <property type="entry name" value="AH_C"/>
</dbReference>
<proteinExistence type="predicted"/>
<evidence type="ECO:0000313" key="3">
    <source>
        <dbReference type="Proteomes" id="UP000237104"/>
    </source>
</evidence>
<dbReference type="EMBL" id="PPXF01000044">
    <property type="protein sequence ID" value="POH64923.1"/>
    <property type="molecule type" value="Genomic_DNA"/>
</dbReference>
<evidence type="ECO:0000259" key="1">
    <source>
        <dbReference type="Pfam" id="PF21986"/>
    </source>
</evidence>
<sequence>MTQTTQLAVNGTLMRGLVLNANLIDAGATFVREDATAPCYRLWSIGDRHPAMIRTTDGSGTSVLLEVWEIPLAGLADVLAKEPAGLAIGKVLLSDSSEVLGVVGEPFLVENQREITEFAGWRPYMGALAKEN</sequence>
<dbReference type="AlphaFoldDB" id="A0A2S3ZEH1"/>
<dbReference type="Gene3D" id="3.10.490.10">
    <property type="entry name" value="Gamma-glutamyl cyclotransferase-like"/>
    <property type="match status" value="1"/>
</dbReference>
<dbReference type="Proteomes" id="UP000237104">
    <property type="component" value="Unassembled WGS sequence"/>
</dbReference>
<feature type="domain" description="Allophanate hydrolase C-terminal" evidence="1">
    <location>
        <begin position="6"/>
        <end position="125"/>
    </location>
</feature>
<dbReference type="OrthoDB" id="182039at2"/>
<keyword evidence="2" id="KW-0808">Transferase</keyword>
<dbReference type="Pfam" id="PF21986">
    <property type="entry name" value="AH_C"/>
    <property type="match status" value="1"/>
</dbReference>
<comment type="caution">
    <text evidence="2">The sequence shown here is derived from an EMBL/GenBank/DDBJ whole genome shotgun (WGS) entry which is preliminary data.</text>
</comment>
<organism evidence="2 3">
    <name type="scientific">Cryobacterium zongtaii</name>
    <dbReference type="NCBI Taxonomy" id="1259217"/>
    <lineage>
        <taxon>Bacteria</taxon>
        <taxon>Bacillati</taxon>
        <taxon>Actinomycetota</taxon>
        <taxon>Actinomycetes</taxon>
        <taxon>Micrococcales</taxon>
        <taxon>Microbacteriaceae</taxon>
        <taxon>Cryobacterium</taxon>
    </lineage>
</organism>
<accession>A0A2S3ZEH1</accession>
<gene>
    <name evidence="2" type="ORF">C3B59_09390</name>
</gene>
<name>A0A2S3ZEH1_9MICO</name>
<dbReference type="RefSeq" id="WP_103431115.1">
    <property type="nucleotide sequence ID" value="NZ_PPXF01000044.1"/>
</dbReference>
<evidence type="ECO:0000313" key="2">
    <source>
        <dbReference type="EMBL" id="POH64923.1"/>
    </source>
</evidence>
<dbReference type="GO" id="GO:0016740">
    <property type="term" value="F:transferase activity"/>
    <property type="evidence" value="ECO:0007669"/>
    <property type="project" value="UniProtKB-KW"/>
</dbReference>
<protein>
    <submittedName>
        <fullName evidence="2">Glutamyl-tRNA amidotransferase</fullName>
    </submittedName>
</protein>
<reference evidence="2 3" key="1">
    <citation type="submission" date="2018-01" db="EMBL/GenBank/DDBJ databases">
        <title>Cryobacterium sp. nov., from glaciers in China.</title>
        <authorList>
            <person name="Liu Q."/>
            <person name="Xin Y.-H."/>
        </authorList>
    </citation>
    <scope>NUCLEOTIDE SEQUENCE [LARGE SCALE GENOMIC DNA]</scope>
    <source>
        <strain evidence="2 3">TMB1-8</strain>
    </source>
</reference>